<dbReference type="AlphaFoldDB" id="A0A545T452"/>
<dbReference type="Proteomes" id="UP000317839">
    <property type="component" value="Unassembled WGS sequence"/>
</dbReference>
<keyword evidence="4" id="KW-1185">Reference proteome</keyword>
<dbReference type="InterPro" id="IPR024685">
    <property type="entry name" value="Adenylate_cyclase_1_N"/>
</dbReference>
<feature type="domain" description="Adenylate cyclase class-I N-terminal" evidence="1">
    <location>
        <begin position="21"/>
        <end position="213"/>
    </location>
</feature>
<organism evidence="2 4">
    <name type="scientific">Aliikangiella marina</name>
    <dbReference type="NCBI Taxonomy" id="1712262"/>
    <lineage>
        <taxon>Bacteria</taxon>
        <taxon>Pseudomonadati</taxon>
        <taxon>Pseudomonadota</taxon>
        <taxon>Gammaproteobacteria</taxon>
        <taxon>Oceanospirillales</taxon>
        <taxon>Pleioneaceae</taxon>
        <taxon>Aliikangiella</taxon>
    </lineage>
</organism>
<dbReference type="InterPro" id="IPR000274">
    <property type="entry name" value="Adenylate_cyclase_1"/>
</dbReference>
<reference evidence="2 4" key="1">
    <citation type="submission" date="2019-06" db="EMBL/GenBank/DDBJ databases">
        <title>Draft genome of Aliikangiella marina GYP-15.</title>
        <authorList>
            <person name="Wang G."/>
        </authorList>
    </citation>
    <scope>NUCLEOTIDE SEQUENCE [LARGE SCALE GENOMIC DNA]</scope>
    <source>
        <strain evidence="2 4">GYP-15</strain>
    </source>
</reference>
<accession>A0A545T452</accession>
<dbReference type="PIRSF" id="PIRSF001444">
    <property type="entry name" value="Adenylate_cycl"/>
    <property type="match status" value="1"/>
</dbReference>
<dbReference type="OrthoDB" id="5571448at2"/>
<protein>
    <submittedName>
        <fullName evidence="2">Class I adenylate cyclase</fullName>
    </submittedName>
</protein>
<dbReference type="PANTHER" id="PTHR38760:SF1">
    <property type="entry name" value="ADENYLATE CYCLASE"/>
    <property type="match status" value="1"/>
</dbReference>
<proteinExistence type="predicted"/>
<dbReference type="GO" id="GO:0004016">
    <property type="term" value="F:adenylate cyclase activity"/>
    <property type="evidence" value="ECO:0007669"/>
    <property type="project" value="InterPro"/>
</dbReference>
<dbReference type="PANTHER" id="PTHR38760">
    <property type="entry name" value="ADENYLATE CYCLASE"/>
    <property type="match status" value="1"/>
</dbReference>
<comment type="caution">
    <text evidence="2">The sequence shown here is derived from an EMBL/GenBank/DDBJ whole genome shotgun (WGS) entry which is preliminary data.</text>
</comment>
<dbReference type="GO" id="GO:0006171">
    <property type="term" value="P:cAMP biosynthetic process"/>
    <property type="evidence" value="ECO:0007669"/>
    <property type="project" value="InterPro"/>
</dbReference>
<name>A0A545T452_9GAMM</name>
<evidence type="ECO:0000313" key="3">
    <source>
        <dbReference type="EMBL" id="TQV72052.1"/>
    </source>
</evidence>
<gene>
    <name evidence="2" type="ORF">FLL45_17395</name>
    <name evidence="3" type="ORF">FLL45_17675</name>
</gene>
<dbReference type="Pfam" id="PF01295">
    <property type="entry name" value="Adenylate_cycl"/>
    <property type="match status" value="1"/>
</dbReference>
<dbReference type="EMBL" id="VIKR01000005">
    <property type="protein sequence ID" value="TQV71999.1"/>
    <property type="molecule type" value="Genomic_DNA"/>
</dbReference>
<evidence type="ECO:0000313" key="2">
    <source>
        <dbReference type="EMBL" id="TQV71999.1"/>
    </source>
</evidence>
<sequence length="930" mass="109412">MSLTKRKNVTQKSIDRKHIINIQRRFLSLSEKRLLRMLDGFNLTQADSIKLLPLLFHVNHPMLPGYVDKSTPCGLPNYSPTALEKRIARTVSRSFKYESRAYLKFELAGLYLMGSIGTLGQSFRSDLDLWVCLGERLGAIEMTKLHQKTQLISAWMSSKGVELNCYLVYEKQFAQQAKKYLTKDSCGDTQNYLLLDEFYRTAVWLCGRTPLWWIIPPEENYREYANRLVKDKHIDALDWIDFGEVGQIPAAEFFSAALWQLFKAIASPYKSSLKLLMIEKYAREFPEVSLLSDQFKQMVYSQEDSIEKLDPYLMMFRAAESFLADQPARLSFLRRAFYLKAGSKIDLARDKPNNWRYQQMKFLVENWRWKQKTLDEYNSRSDWRIDTVIRERVDLVRELNHSYHFISNFARIQGALNQVSQQELVTLGRMLYATFEKRAGKIDRINTGIARDVQESAITLEMTGNHWRVFLGALRKNQLNNTAPVYTSESFFVALAWCVCNEMLNRNSTFQVYSDDEFYDFSLAAEIVRNLASLVRNSQPQIDETAFRESAKILTLGIFLNTETDPLQVEKESDIYSVANQEDGFCWGENRVNLFSQFDVFWVNSWGEYGSKKYSGEFAWIEFFFDYRQVITNQEDKIQLFAQQIPNLAKHKKRLFKMLHQWNRLRLDSRRKQRTNRYLMSYGSQFLLIDFFETQVEYKSFRYAKQLLTGLSNHLKEPIQYFHDDNLDLPAIIIRLLNKPAEVDYQCFILQTAQNSFQVVIKDPAGNFFYQVHSGVSREQLVNHYQQFYDGMLHQLGNWNTPMPYLMFWYADISYEDNARLQRIKDSHQDLANQYSAILAIAVRNTEDKVRYDLYIDEEVFRYQDFGELVYRKLAQFVLGKRQSQRQYPIFITNIDLSSVSQGVRVMDLLRHKRVIEQKLANALSKLTRH</sequence>
<evidence type="ECO:0000313" key="4">
    <source>
        <dbReference type="Proteomes" id="UP000317839"/>
    </source>
</evidence>
<dbReference type="Pfam" id="PF12633">
    <property type="entry name" value="Adenyl_cycl_N"/>
    <property type="match status" value="1"/>
</dbReference>
<evidence type="ECO:0000259" key="1">
    <source>
        <dbReference type="Pfam" id="PF12633"/>
    </source>
</evidence>
<dbReference type="EMBL" id="VIKR01000005">
    <property type="protein sequence ID" value="TQV72052.1"/>
    <property type="molecule type" value="Genomic_DNA"/>
</dbReference>